<sequence>MHQLTKKNNSNSSSGNNNLNFGVDHDNQNYSLAYNSVPFHYSQMISYLNGRAPSSKNPGPINNTNDYNIPENVYPYINMPIQPQFETNMFPVSYNSVPSSQSQPLQVASPAINGMMTPFDAVYGATLLPSHLLMGSPFVSSPHTQTPQRFSQPTFSRNKSSNGYPIYSKFNSNNINNHNSDSTNNNKASQGYLDKKKHSNANNNSSNEKVQFSNGDVDKMESLFDQPFHISYKVLPKGDDAYRTRSLLLENLDRSVDIHEFITKYVNSSDIESVYSIQQESKQNILLNFMSTQICLNFYNNVLQRLKEFKLGLKSEDMNLNFILLKYLQDTLSDEDSSTNDKKHIDISMFKFDFVIDNATRSILIELKNDYDSKKVISLLKDLKLAKDNSINKRYILESIQLFNTPKANKIFSKNYVILTFLNVYMAIEIFNYIKYKSDKINIGKCYFINITSPLITNRNLSGTDLSNPENISRINSVTSFKNLDKLNTGSVSLLSSQTSLSLDPSVSDITALLERIELDTNCLTITANSYSEPLIESFKEHAPNITRVYSPKSYLQGSNSNLPTPMPLDRNFQNNRTVFSPMNTNGFTPNHGILVPQTPMGISTPTFYMKQPPFKYSNNLPQPITDSLEDQLNTSAKVASAMGSDVTNRTIYIGNINPRSKPEDICNVVRGGILESIKFIESKHICFITFIEPSAAVQFYANTFIDPIILHGNTLKIGWGNYSGPLSKSIALAVTVGASRNVYVSLPEVAFKDKYINDPEYEMYHGKYSLPSEKQLREDFSSYGSIEQINYLGDSHCCWVNFMNITSAIKLVEDATNNFEQFSKNFNHRYDGLIINYGKDRCGNMNKNLALKNSKLNKKMKKNNKGKKLNYLEEKRKNQESIRKTFPGTNDVYSGILKSGTNQNDNGKNIDLQKFIPLDSLGITIDTSNHIDETIKTEETSLNGECQDTKSNAIGDEDNLDNSDISSDMGIVVDGNHHLNGNSNKLESNTDYGDRIGLGISNRFSSNNISSLSSISSREQTENNGDGQKYKDTNKNRKNDNTTKHGRTIPGSDVMAQYLAQLQHSTFIYAANVLGASSEQSDLYNGGE</sequence>
<dbReference type="InterPro" id="IPR039171">
    <property type="entry name" value="Cwc2/Slt11"/>
</dbReference>
<dbReference type="InterPro" id="IPR012677">
    <property type="entry name" value="Nucleotide-bd_a/b_plait_sf"/>
</dbReference>
<dbReference type="GO" id="GO:0010468">
    <property type="term" value="P:regulation of gene expression"/>
    <property type="evidence" value="ECO:0007669"/>
    <property type="project" value="UniProtKB-ARBA"/>
</dbReference>
<dbReference type="FunFam" id="3.30.70.330:FF:000400">
    <property type="entry name" value="Negative regulator of differentiation 1"/>
    <property type="match status" value="1"/>
</dbReference>
<feature type="region of interest" description="Disordered" evidence="3">
    <location>
        <begin position="1010"/>
        <end position="1051"/>
    </location>
</feature>
<dbReference type="PANTHER" id="PTHR14089">
    <property type="entry name" value="PRE-MRNA-SPLICING FACTOR RBM22"/>
    <property type="match status" value="1"/>
</dbReference>
<dbReference type="InterPro" id="IPR000504">
    <property type="entry name" value="RRM_dom"/>
</dbReference>
<evidence type="ECO:0000256" key="3">
    <source>
        <dbReference type="SAM" id="MobiDB-lite"/>
    </source>
</evidence>
<dbReference type="AlphaFoldDB" id="A0AAN7WR89"/>
<feature type="compositionally biased region" description="Basic and acidic residues" evidence="3">
    <location>
        <begin position="1029"/>
        <end position="1044"/>
    </location>
</feature>
<dbReference type="EMBL" id="JAWIZZ010000045">
    <property type="protein sequence ID" value="KAK5780217.1"/>
    <property type="molecule type" value="Genomic_DNA"/>
</dbReference>
<feature type="region of interest" description="Disordered" evidence="3">
    <location>
        <begin position="1"/>
        <end position="22"/>
    </location>
</feature>
<dbReference type="Proteomes" id="UP001306508">
    <property type="component" value="Unassembled WGS sequence"/>
</dbReference>
<dbReference type="SUPFAM" id="SSF54928">
    <property type="entry name" value="RNA-binding domain, RBD"/>
    <property type="match status" value="2"/>
</dbReference>
<evidence type="ECO:0000256" key="2">
    <source>
        <dbReference type="PROSITE-ProRule" id="PRU00176"/>
    </source>
</evidence>
<dbReference type="PANTHER" id="PTHR14089:SF10">
    <property type="entry name" value="RNA-BINDING PROTEIN NAB6"/>
    <property type="match status" value="1"/>
</dbReference>
<protein>
    <recommendedName>
        <fullName evidence="4">RRM domain-containing protein</fullName>
    </recommendedName>
</protein>
<evidence type="ECO:0000313" key="6">
    <source>
        <dbReference type="Proteomes" id="UP001306508"/>
    </source>
</evidence>
<dbReference type="GO" id="GO:0010494">
    <property type="term" value="C:cytoplasmic stress granule"/>
    <property type="evidence" value="ECO:0007669"/>
    <property type="project" value="TreeGrafter"/>
</dbReference>
<feature type="domain" description="RRM" evidence="4">
    <location>
        <begin position="650"/>
        <end position="723"/>
    </location>
</feature>
<dbReference type="PROSITE" id="PS50102">
    <property type="entry name" value="RRM"/>
    <property type="match status" value="1"/>
</dbReference>
<reference evidence="6" key="1">
    <citation type="submission" date="2023-07" db="EMBL/GenBank/DDBJ databases">
        <title>A draft genome of Kazachstania heterogenica Y-27499.</title>
        <authorList>
            <person name="Donic C."/>
            <person name="Kralova J.S."/>
            <person name="Fidel L."/>
            <person name="Ben-Dor S."/>
            <person name="Jung S."/>
        </authorList>
    </citation>
    <scope>NUCLEOTIDE SEQUENCE [LARGE SCALE GENOMIC DNA]</scope>
    <source>
        <strain evidence="6">Y27499</strain>
    </source>
</reference>
<feature type="compositionally biased region" description="Low complexity" evidence="3">
    <location>
        <begin position="171"/>
        <end position="186"/>
    </location>
</feature>
<accession>A0AAN7WR89</accession>
<dbReference type="InterPro" id="IPR035979">
    <property type="entry name" value="RBD_domain_sf"/>
</dbReference>
<dbReference type="Pfam" id="PF10378">
    <property type="entry name" value="RRM"/>
    <property type="match status" value="1"/>
</dbReference>
<keyword evidence="1 2" id="KW-0694">RNA-binding</keyword>
<name>A0AAN7WR89_9SACH</name>
<gene>
    <name evidence="5" type="ORF">RI543_002762</name>
</gene>
<comment type="caution">
    <text evidence="5">The sequence shown here is derived from an EMBL/GenBank/DDBJ whole genome shotgun (WGS) entry which is preliminary data.</text>
</comment>
<dbReference type="GO" id="GO:0003729">
    <property type="term" value="F:mRNA binding"/>
    <property type="evidence" value="ECO:0007669"/>
    <property type="project" value="UniProtKB-ARBA"/>
</dbReference>
<feature type="region of interest" description="Disordered" evidence="3">
    <location>
        <begin position="139"/>
        <end position="212"/>
    </location>
</feature>
<evidence type="ECO:0000259" key="4">
    <source>
        <dbReference type="PROSITE" id="PS50102"/>
    </source>
</evidence>
<dbReference type="InterPro" id="IPR018835">
    <property type="entry name" value="RNA-binding_domain_put"/>
</dbReference>
<dbReference type="Pfam" id="PF10567">
    <property type="entry name" value="Nab6_mRNP_bdg"/>
    <property type="match status" value="1"/>
</dbReference>
<proteinExistence type="predicted"/>
<feature type="compositionally biased region" description="Polar residues" evidence="3">
    <location>
        <begin position="139"/>
        <end position="163"/>
    </location>
</feature>
<dbReference type="Gene3D" id="3.30.70.330">
    <property type="match status" value="2"/>
</dbReference>
<dbReference type="InterPro" id="IPR018885">
    <property type="entry name" value="mRNA-bd_dom"/>
</dbReference>
<dbReference type="SMART" id="SM00360">
    <property type="entry name" value="RRM"/>
    <property type="match status" value="1"/>
</dbReference>
<feature type="compositionally biased region" description="Low complexity" evidence="3">
    <location>
        <begin position="8"/>
        <end position="20"/>
    </location>
</feature>
<organism evidence="5 6">
    <name type="scientific">Arxiozyma heterogenica</name>
    <dbReference type="NCBI Taxonomy" id="278026"/>
    <lineage>
        <taxon>Eukaryota</taxon>
        <taxon>Fungi</taxon>
        <taxon>Dikarya</taxon>
        <taxon>Ascomycota</taxon>
        <taxon>Saccharomycotina</taxon>
        <taxon>Saccharomycetes</taxon>
        <taxon>Saccharomycetales</taxon>
        <taxon>Saccharomycetaceae</taxon>
        <taxon>Arxiozyma</taxon>
    </lineage>
</organism>
<keyword evidence="6" id="KW-1185">Reference proteome</keyword>
<evidence type="ECO:0000313" key="5">
    <source>
        <dbReference type="EMBL" id="KAK5780217.1"/>
    </source>
</evidence>
<evidence type="ECO:0000256" key="1">
    <source>
        <dbReference type="ARBA" id="ARBA00022884"/>
    </source>
</evidence>